<keyword evidence="7 10" id="KW-0472">Membrane</keyword>
<dbReference type="GO" id="GO:0005886">
    <property type="term" value="C:plasma membrane"/>
    <property type="evidence" value="ECO:0007669"/>
    <property type="project" value="UniProtKB-SubCell"/>
</dbReference>
<feature type="transmembrane region" description="Helical" evidence="10">
    <location>
        <begin position="186"/>
        <end position="205"/>
    </location>
</feature>
<evidence type="ECO:0000256" key="5">
    <source>
        <dbReference type="ARBA" id="ARBA00022692"/>
    </source>
</evidence>
<accession>A0A6N4RDV8</accession>
<evidence type="ECO:0000313" key="11">
    <source>
        <dbReference type="EMBL" id="TKW61917.1"/>
    </source>
</evidence>
<evidence type="ECO:0000256" key="8">
    <source>
        <dbReference type="ARBA" id="ARBA00023143"/>
    </source>
</evidence>
<evidence type="ECO:0000256" key="9">
    <source>
        <dbReference type="NCBIfam" id="TIGR01400"/>
    </source>
</evidence>
<keyword evidence="11" id="KW-0969">Cilium</keyword>
<keyword evidence="6 10" id="KW-1133">Transmembrane helix</keyword>
<comment type="function">
    <text evidence="1 10">Role in flagellar biosynthesis.</text>
</comment>
<keyword evidence="4 10" id="KW-1003">Cell membrane</keyword>
<dbReference type="EMBL" id="VAFM01000001">
    <property type="protein sequence ID" value="TKW61917.1"/>
    <property type="molecule type" value="Genomic_DNA"/>
</dbReference>
<feature type="transmembrane region" description="Helical" evidence="10">
    <location>
        <begin position="127"/>
        <end position="144"/>
    </location>
</feature>
<keyword evidence="8 10" id="KW-0975">Bacterial flagellum</keyword>
<keyword evidence="11" id="KW-0282">Flagellum</keyword>
<feature type="transmembrane region" description="Helical" evidence="10">
    <location>
        <begin position="44"/>
        <end position="61"/>
    </location>
</feature>
<protein>
    <recommendedName>
        <fullName evidence="3 9">Flagellar biosynthetic protein FliR</fullName>
    </recommendedName>
</protein>
<evidence type="ECO:0000256" key="10">
    <source>
        <dbReference type="RuleBase" id="RU362071"/>
    </source>
</evidence>
<evidence type="ECO:0000256" key="6">
    <source>
        <dbReference type="ARBA" id="ARBA00022989"/>
    </source>
</evidence>
<dbReference type="PRINTS" id="PR00953">
    <property type="entry name" value="TYPE3IMRPROT"/>
</dbReference>
<feature type="transmembrane region" description="Helical" evidence="10">
    <location>
        <begin position="73"/>
        <end position="90"/>
    </location>
</feature>
<feature type="transmembrane region" description="Helical" evidence="10">
    <location>
        <begin position="12"/>
        <end position="32"/>
    </location>
</feature>
<name>A0A6N4RDV8_BLAVI</name>
<dbReference type="InterPro" id="IPR006303">
    <property type="entry name" value="FliR"/>
</dbReference>
<keyword evidence="5 10" id="KW-0812">Transmembrane</keyword>
<evidence type="ECO:0000313" key="12">
    <source>
        <dbReference type="Proteomes" id="UP000320948"/>
    </source>
</evidence>
<comment type="subcellular location">
    <subcellularLocation>
        <location evidence="10">Cell membrane</location>
        <topology evidence="10">Multi-pass membrane protein</topology>
    </subcellularLocation>
    <subcellularLocation>
        <location evidence="10">Bacterial flagellum basal body</location>
    </subcellularLocation>
</comment>
<organism evidence="11 12">
    <name type="scientific">Blastochloris viridis</name>
    <name type="common">Rhodopseudomonas viridis</name>
    <dbReference type="NCBI Taxonomy" id="1079"/>
    <lineage>
        <taxon>Bacteria</taxon>
        <taxon>Pseudomonadati</taxon>
        <taxon>Pseudomonadota</taxon>
        <taxon>Alphaproteobacteria</taxon>
        <taxon>Hyphomicrobiales</taxon>
        <taxon>Blastochloridaceae</taxon>
        <taxon>Blastochloris</taxon>
    </lineage>
</organism>
<evidence type="ECO:0000256" key="2">
    <source>
        <dbReference type="ARBA" id="ARBA00009772"/>
    </source>
</evidence>
<sequence>MTPVPFSELLTGLLVFPLFLLFTRVGAAVMVFPAISDPSVNIRVRLLITLGISFLLLPLLADKFPVMPTRTADVLLLLFGEMVIGLMLGLGARLMMAAMSLAGEIIAFLAGFQGASLFDPSTNTNSGAPSVFLTLCAGVVVLGLNMHHQLIQAAVESYSLFKPGVMPEVGDIATVYVEMMTVIMRLGLQLAAPVVVAGLLTNAMFGVLNRLVPQLQIFFISVPVTITVSVVLLVAGLGSMLQLWATATQDRLTLFQVEEGAD</sequence>
<reference evidence="11 12" key="1">
    <citation type="journal article" date="2017" name="Nat. Commun.">
        <title>In situ click chemistry generation of cyclooxygenase-2 inhibitors.</title>
        <authorList>
            <person name="Bhardwaj A."/>
            <person name="Kaur J."/>
            <person name="Wuest M."/>
            <person name="Wuest F."/>
        </authorList>
    </citation>
    <scope>NUCLEOTIDE SEQUENCE [LARGE SCALE GENOMIC DNA]</scope>
    <source>
        <strain evidence="11">S2_018_000_R2_106</strain>
    </source>
</reference>
<dbReference type="GO" id="GO:0044780">
    <property type="term" value="P:bacterial-type flagellum assembly"/>
    <property type="evidence" value="ECO:0007669"/>
    <property type="project" value="UniProtKB-UniRule"/>
</dbReference>
<evidence type="ECO:0000256" key="7">
    <source>
        <dbReference type="ARBA" id="ARBA00023136"/>
    </source>
</evidence>
<comment type="caution">
    <text evidence="11">The sequence shown here is derived from an EMBL/GenBank/DDBJ whole genome shotgun (WGS) entry which is preliminary data.</text>
</comment>
<evidence type="ECO:0000256" key="4">
    <source>
        <dbReference type="ARBA" id="ARBA00022475"/>
    </source>
</evidence>
<dbReference type="PANTHER" id="PTHR30065">
    <property type="entry name" value="FLAGELLAR BIOSYNTHETIC PROTEIN FLIR"/>
    <property type="match status" value="1"/>
</dbReference>
<dbReference type="PANTHER" id="PTHR30065:SF1">
    <property type="entry name" value="SURFACE PRESENTATION OF ANTIGENS PROTEIN SPAR"/>
    <property type="match status" value="1"/>
</dbReference>
<feature type="transmembrane region" description="Helical" evidence="10">
    <location>
        <begin position="217"/>
        <end position="241"/>
    </location>
</feature>
<dbReference type="GO" id="GO:0009425">
    <property type="term" value="C:bacterial-type flagellum basal body"/>
    <property type="evidence" value="ECO:0007669"/>
    <property type="project" value="UniProtKB-SubCell"/>
</dbReference>
<comment type="similarity">
    <text evidence="2 10">Belongs to the FliR/MopE/SpaR family.</text>
</comment>
<dbReference type="Proteomes" id="UP000320948">
    <property type="component" value="Unassembled WGS sequence"/>
</dbReference>
<evidence type="ECO:0000256" key="1">
    <source>
        <dbReference type="ARBA" id="ARBA00002578"/>
    </source>
</evidence>
<gene>
    <name evidence="11" type="primary">fliR</name>
    <name evidence="11" type="ORF">DI628_04660</name>
</gene>
<dbReference type="GO" id="GO:0006605">
    <property type="term" value="P:protein targeting"/>
    <property type="evidence" value="ECO:0007669"/>
    <property type="project" value="UniProtKB-UniRule"/>
</dbReference>
<evidence type="ECO:0000256" key="3">
    <source>
        <dbReference type="ARBA" id="ARBA00021717"/>
    </source>
</evidence>
<dbReference type="AlphaFoldDB" id="A0A6N4RDV8"/>
<dbReference type="NCBIfam" id="TIGR01400">
    <property type="entry name" value="fliR"/>
    <property type="match status" value="1"/>
</dbReference>
<dbReference type="Pfam" id="PF01311">
    <property type="entry name" value="Bac_export_1"/>
    <property type="match status" value="1"/>
</dbReference>
<keyword evidence="11" id="KW-0966">Cell projection</keyword>
<proteinExistence type="inferred from homology"/>
<dbReference type="InterPro" id="IPR002010">
    <property type="entry name" value="T3SS_IM_R"/>
</dbReference>
<feature type="transmembrane region" description="Helical" evidence="10">
    <location>
        <begin position="97"/>
        <end position="115"/>
    </location>
</feature>